<evidence type="ECO:0000313" key="3">
    <source>
        <dbReference type="Proteomes" id="UP001519064"/>
    </source>
</evidence>
<organism evidence="2 3">
    <name type="scientific">Streptomyces oryzae</name>
    <dbReference type="NCBI Taxonomy" id="1434886"/>
    <lineage>
        <taxon>Bacteria</taxon>
        <taxon>Bacillati</taxon>
        <taxon>Actinomycetota</taxon>
        <taxon>Actinomycetes</taxon>
        <taxon>Kitasatosporales</taxon>
        <taxon>Streptomycetaceae</taxon>
        <taxon>Streptomyces</taxon>
    </lineage>
</organism>
<feature type="region of interest" description="Disordered" evidence="1">
    <location>
        <begin position="111"/>
        <end position="136"/>
    </location>
</feature>
<dbReference type="SUPFAM" id="SSF140453">
    <property type="entry name" value="EsxAB dimer-like"/>
    <property type="match status" value="1"/>
</dbReference>
<evidence type="ECO:0000256" key="1">
    <source>
        <dbReference type="SAM" id="MobiDB-lite"/>
    </source>
</evidence>
<name>A0ABS3X4L8_9ACTN</name>
<dbReference type="EMBL" id="JADKMA010000003">
    <property type="protein sequence ID" value="MBO8190324.1"/>
    <property type="molecule type" value="Genomic_DNA"/>
</dbReference>
<keyword evidence="3" id="KW-1185">Reference proteome</keyword>
<dbReference type="NCBIfam" id="TIGR03930">
    <property type="entry name" value="WXG100_ESAT6"/>
    <property type="match status" value="1"/>
</dbReference>
<gene>
    <name evidence="2" type="ORF">ITI46_01130</name>
</gene>
<dbReference type="Gene3D" id="1.10.287.1060">
    <property type="entry name" value="ESAT-6-like"/>
    <property type="match status" value="1"/>
</dbReference>
<dbReference type="Proteomes" id="UP001519064">
    <property type="component" value="Unassembled WGS sequence"/>
</dbReference>
<protein>
    <submittedName>
        <fullName evidence="2">WXG100 family type VII secretion target</fullName>
    </submittedName>
</protein>
<accession>A0ABS3X4L8</accession>
<reference evidence="2 3" key="1">
    <citation type="submission" date="2020-11" db="EMBL/GenBank/DDBJ databases">
        <title>Streptomyces spirodelae sp. nov., isolated from duckweed.</title>
        <authorList>
            <person name="Saimee Y."/>
            <person name="Duangmal K."/>
        </authorList>
    </citation>
    <scope>NUCLEOTIDE SEQUENCE [LARGE SCALE GENOMIC DNA]</scope>
    <source>
        <strain evidence="2 3">S16-07</strain>
    </source>
</reference>
<sequence length="136" mass="15149">MGDQSISVGGVQYRVTPEYLSTASTNAQTTADNLARELAQIKNYVLSLEADWQGIAHNQFQILMQEYDTYARMLHDALYGISQGLRGNYVNYKESEEQNLANLLRLGEDVPRPPSGSNIVSEPDHVKSVRPVADFS</sequence>
<dbReference type="InterPro" id="IPR036689">
    <property type="entry name" value="ESAT-6-like_sf"/>
</dbReference>
<dbReference type="Pfam" id="PF06013">
    <property type="entry name" value="WXG100"/>
    <property type="match status" value="1"/>
</dbReference>
<proteinExistence type="predicted"/>
<dbReference type="RefSeq" id="WP_209237231.1">
    <property type="nucleotide sequence ID" value="NZ_JADKMA010000003.1"/>
</dbReference>
<evidence type="ECO:0000313" key="2">
    <source>
        <dbReference type="EMBL" id="MBO8190324.1"/>
    </source>
</evidence>
<comment type="caution">
    <text evidence="2">The sequence shown here is derived from an EMBL/GenBank/DDBJ whole genome shotgun (WGS) entry which is preliminary data.</text>
</comment>
<dbReference type="InterPro" id="IPR010310">
    <property type="entry name" value="T7SS_ESAT-6-like"/>
</dbReference>